<gene>
    <name evidence="2" type="ORF">CA606_09995</name>
</gene>
<feature type="signal peptide" evidence="1">
    <location>
        <begin position="1"/>
        <end position="23"/>
    </location>
</feature>
<feature type="chain" id="PRO_5012900065" description="TonB C-terminal domain-containing protein" evidence="1">
    <location>
        <begin position="24"/>
        <end position="103"/>
    </location>
</feature>
<protein>
    <recommendedName>
        <fullName evidence="4">TonB C-terminal domain-containing protein</fullName>
    </recommendedName>
</protein>
<keyword evidence="1" id="KW-0732">Signal</keyword>
<proteinExistence type="predicted"/>
<name>A0A290MKW8_CAUVI</name>
<evidence type="ECO:0000256" key="1">
    <source>
        <dbReference type="SAM" id="SignalP"/>
    </source>
</evidence>
<dbReference type="RefSeq" id="WP_096052062.1">
    <property type="nucleotide sequence ID" value="NZ_CP023315.3"/>
</dbReference>
<dbReference type="EMBL" id="CP023315">
    <property type="protein sequence ID" value="ATC32651.1"/>
    <property type="molecule type" value="Genomic_DNA"/>
</dbReference>
<dbReference type="Proteomes" id="UP000217311">
    <property type="component" value="Chromosome"/>
</dbReference>
<evidence type="ECO:0000313" key="2">
    <source>
        <dbReference type="EMBL" id="ATC32651.1"/>
    </source>
</evidence>
<evidence type="ECO:0000313" key="3">
    <source>
        <dbReference type="Proteomes" id="UP000217311"/>
    </source>
</evidence>
<dbReference type="AlphaFoldDB" id="A0A290MKW8"/>
<organism evidence="2 3">
    <name type="scientific">Caulobacter vibrioides</name>
    <name type="common">Caulobacter crescentus</name>
    <dbReference type="NCBI Taxonomy" id="155892"/>
    <lineage>
        <taxon>Bacteria</taxon>
        <taxon>Pseudomonadati</taxon>
        <taxon>Pseudomonadota</taxon>
        <taxon>Alphaproteobacteria</taxon>
        <taxon>Caulobacterales</taxon>
        <taxon>Caulobacteraceae</taxon>
        <taxon>Caulobacter</taxon>
    </lineage>
</organism>
<accession>A0A290MKW8</accession>
<sequence length="103" mass="10568">MIASLALAAAIAAAAAAAPQAQAQTDLLKPVSEPRIAVAVLNCLVKNDGYLTACTVQDESPNDLGVGQAALSMVSQVQVDLLGPDGKSRAGSYIQVPVRIRIR</sequence>
<reference evidence="3" key="1">
    <citation type="submission" date="2017-09" db="EMBL/GenBank/DDBJ databases">
        <title>Genome evolution observed in wild isolates of Caulobacter crescentus.</title>
        <authorList>
            <person name="Ely B."/>
            <person name="Wilson K."/>
            <person name="Scott D."/>
        </authorList>
    </citation>
    <scope>NUCLEOTIDE SEQUENCE [LARGE SCALE GENOMIC DNA]</scope>
    <source>
        <strain evidence="3">CB13b1a</strain>
    </source>
</reference>
<evidence type="ECO:0008006" key="4">
    <source>
        <dbReference type="Google" id="ProtNLM"/>
    </source>
</evidence>